<dbReference type="InterPro" id="IPR044999">
    <property type="entry name" value="CbbY-like"/>
</dbReference>
<dbReference type="SFLD" id="SFLDG01135">
    <property type="entry name" value="C1.5.6:_HAD__Beta-PGM__Phospha"/>
    <property type="match status" value="1"/>
</dbReference>
<dbReference type="NCBIfam" id="TIGR01509">
    <property type="entry name" value="HAD-SF-IA-v3"/>
    <property type="match status" value="1"/>
</dbReference>
<dbReference type="RefSeq" id="WP_012040795.1">
    <property type="nucleotide sequence ID" value="NZ_JAFCLK010000025.1"/>
</dbReference>
<dbReference type="Gene3D" id="3.40.50.1000">
    <property type="entry name" value="HAD superfamily/HAD-like"/>
    <property type="match status" value="1"/>
</dbReference>
<proteinExistence type="predicted"/>
<dbReference type="SFLD" id="SFLDF00035">
    <property type="entry name" value="phosphoglycolate_phosphatase"/>
    <property type="match status" value="1"/>
</dbReference>
<dbReference type="EMBL" id="JAFCLK010000025">
    <property type="protein sequence ID" value="MBR1138955.1"/>
    <property type="molecule type" value="Genomic_DNA"/>
</dbReference>
<evidence type="ECO:0000313" key="2">
    <source>
        <dbReference type="Proteomes" id="UP001314635"/>
    </source>
</evidence>
<sequence length="236" mass="25333">MKTAAFIFDVDGTLAETEEAHRQAFNATFAAAGLDWHWDAPLYGELLKVTGGKERIRAFLERAYPGVVMSDESIVGLHRQKTKAYGDIIVGGGVPLRPGVRELIQFAKLQGIKTAVATTTNLPNVDALCVAFWGEPAGAVFDVIAAGDEAPRKKPAPDIYTIALDRLGLEPKDCIAFEDSRNGLLSAKSAGLRVVVTPSQYSTGEDFTEADLCLPDLTGFDVAHFTRAPAEGLENP</sequence>
<protein>
    <submittedName>
        <fullName evidence="1">HAD family hydrolase</fullName>
    </submittedName>
</protein>
<dbReference type="Pfam" id="PF00702">
    <property type="entry name" value="Hydrolase"/>
    <property type="match status" value="1"/>
</dbReference>
<dbReference type="InterPro" id="IPR036412">
    <property type="entry name" value="HAD-like_sf"/>
</dbReference>
<dbReference type="InterPro" id="IPR023198">
    <property type="entry name" value="PGP-like_dom2"/>
</dbReference>
<dbReference type="PANTHER" id="PTHR42896">
    <property type="entry name" value="XYLULOSE-1,5-BISPHOSPHATE (XUBP) PHOSPHATASE"/>
    <property type="match status" value="1"/>
</dbReference>
<dbReference type="InterPro" id="IPR006439">
    <property type="entry name" value="HAD-SF_hydro_IA"/>
</dbReference>
<dbReference type="Proteomes" id="UP001314635">
    <property type="component" value="Unassembled WGS sequence"/>
</dbReference>
<dbReference type="CDD" id="cd07528">
    <property type="entry name" value="HAD_CbbY-like"/>
    <property type="match status" value="1"/>
</dbReference>
<dbReference type="PANTHER" id="PTHR42896:SF2">
    <property type="entry name" value="CBBY-LIKE PROTEIN"/>
    <property type="match status" value="1"/>
</dbReference>
<dbReference type="SFLD" id="SFLDS00003">
    <property type="entry name" value="Haloacid_Dehalogenase"/>
    <property type="match status" value="1"/>
</dbReference>
<name>A0ABS5GCR9_9BRAD</name>
<dbReference type="SUPFAM" id="SSF56784">
    <property type="entry name" value="HAD-like"/>
    <property type="match status" value="1"/>
</dbReference>
<reference evidence="2" key="1">
    <citation type="journal article" date="2021" name="ISME J.">
        <title>Evolutionary origin and ecological implication of a unique nif island in free-living Bradyrhizobium lineages.</title>
        <authorList>
            <person name="Tao J."/>
        </authorList>
    </citation>
    <scope>NUCLEOTIDE SEQUENCE [LARGE SCALE GENOMIC DNA]</scope>
    <source>
        <strain evidence="2">SZCCT0094</strain>
    </source>
</reference>
<evidence type="ECO:0000313" key="1">
    <source>
        <dbReference type="EMBL" id="MBR1138955.1"/>
    </source>
</evidence>
<dbReference type="PRINTS" id="PR00413">
    <property type="entry name" value="HADHALOGNASE"/>
</dbReference>
<comment type="caution">
    <text evidence="1">The sequence shown here is derived from an EMBL/GenBank/DDBJ whole genome shotgun (WGS) entry which is preliminary data.</text>
</comment>
<accession>A0ABS5GCR9</accession>
<dbReference type="SFLD" id="SFLDG01129">
    <property type="entry name" value="C1.5:_HAD__Beta-PGM__Phosphata"/>
    <property type="match status" value="1"/>
</dbReference>
<organism evidence="1 2">
    <name type="scientific">Bradyrhizobium denitrificans</name>
    <dbReference type="NCBI Taxonomy" id="2734912"/>
    <lineage>
        <taxon>Bacteria</taxon>
        <taxon>Pseudomonadati</taxon>
        <taxon>Pseudomonadota</taxon>
        <taxon>Alphaproteobacteria</taxon>
        <taxon>Hyphomicrobiales</taxon>
        <taxon>Nitrobacteraceae</taxon>
        <taxon>Bradyrhizobium</taxon>
    </lineage>
</organism>
<dbReference type="InterPro" id="IPR023214">
    <property type="entry name" value="HAD_sf"/>
</dbReference>
<gene>
    <name evidence="1" type="ORF">JQ619_24625</name>
</gene>
<keyword evidence="2" id="KW-1185">Reference proteome</keyword>
<dbReference type="GO" id="GO:0016787">
    <property type="term" value="F:hydrolase activity"/>
    <property type="evidence" value="ECO:0007669"/>
    <property type="project" value="UniProtKB-KW"/>
</dbReference>
<keyword evidence="1" id="KW-0378">Hydrolase</keyword>
<dbReference type="Gene3D" id="1.10.150.240">
    <property type="entry name" value="Putative phosphatase, domain 2"/>
    <property type="match status" value="1"/>
</dbReference>